<evidence type="ECO:0000313" key="1">
    <source>
        <dbReference type="EMBL" id="ROI15964.1"/>
    </source>
</evidence>
<organism evidence="1 2">
    <name type="scientific">Anabarilius grahami</name>
    <name type="common">Kanglang fish</name>
    <name type="synonym">Barilius grahami</name>
    <dbReference type="NCBI Taxonomy" id="495550"/>
    <lineage>
        <taxon>Eukaryota</taxon>
        <taxon>Metazoa</taxon>
        <taxon>Chordata</taxon>
        <taxon>Craniata</taxon>
        <taxon>Vertebrata</taxon>
        <taxon>Euteleostomi</taxon>
        <taxon>Actinopterygii</taxon>
        <taxon>Neopterygii</taxon>
        <taxon>Teleostei</taxon>
        <taxon>Ostariophysi</taxon>
        <taxon>Cypriniformes</taxon>
        <taxon>Xenocyprididae</taxon>
        <taxon>Xenocypridinae</taxon>
        <taxon>Xenocypridinae incertae sedis</taxon>
        <taxon>Anabarilius</taxon>
    </lineage>
</organism>
<reference evidence="1 2" key="1">
    <citation type="submission" date="2018-10" db="EMBL/GenBank/DDBJ databases">
        <title>Genome assembly for a Yunnan-Guizhou Plateau 3E fish, Anabarilius grahami (Regan), and its evolutionary and genetic applications.</title>
        <authorList>
            <person name="Jiang W."/>
        </authorList>
    </citation>
    <scope>NUCLEOTIDE SEQUENCE [LARGE SCALE GENOMIC DNA]</scope>
    <source>
        <strain evidence="1">AG-KIZ</strain>
        <tissue evidence="1">Muscle</tissue>
    </source>
</reference>
<proteinExistence type="predicted"/>
<dbReference type="EMBL" id="RJVU01075617">
    <property type="protein sequence ID" value="ROI15964.1"/>
    <property type="molecule type" value="Genomic_DNA"/>
</dbReference>
<name>A0A3N0XF21_ANAGA</name>
<protein>
    <submittedName>
        <fullName evidence="1">Uncharacterized protein</fullName>
    </submittedName>
</protein>
<evidence type="ECO:0000313" key="2">
    <source>
        <dbReference type="Proteomes" id="UP000281406"/>
    </source>
</evidence>
<sequence length="109" mass="12347">MPFRTSSWQYLNSQSECSDADSTFRIGEKKADEDQLQPTVQNTLRKLSRPTNKNCPTADRRLGINEENPSFSMRFLSFGLLRILTYNTPADQHALLGISVQNSNAGDRH</sequence>
<comment type="caution">
    <text evidence="1">The sequence shown here is derived from an EMBL/GenBank/DDBJ whole genome shotgun (WGS) entry which is preliminary data.</text>
</comment>
<dbReference type="Proteomes" id="UP000281406">
    <property type="component" value="Unassembled WGS sequence"/>
</dbReference>
<gene>
    <name evidence="1" type="ORF">DPX16_14176</name>
</gene>
<dbReference type="AlphaFoldDB" id="A0A3N0XF21"/>
<keyword evidence="2" id="KW-1185">Reference proteome</keyword>
<accession>A0A3N0XF21</accession>